<dbReference type="GeneID" id="54346583"/>
<reference evidence="2" key="1">
    <citation type="journal article" date="2020" name="Stud. Mycol.">
        <title>101 Dothideomycetes genomes: a test case for predicting lifestyles and emergence of pathogens.</title>
        <authorList>
            <person name="Haridas S."/>
            <person name="Albert R."/>
            <person name="Binder M."/>
            <person name="Bloem J."/>
            <person name="Labutti K."/>
            <person name="Salamov A."/>
            <person name="Andreopoulos B."/>
            <person name="Baker S."/>
            <person name="Barry K."/>
            <person name="Bills G."/>
            <person name="Bluhm B."/>
            <person name="Cannon C."/>
            <person name="Castanera R."/>
            <person name="Culley D."/>
            <person name="Daum C."/>
            <person name="Ezra D."/>
            <person name="Gonzalez J."/>
            <person name="Henrissat B."/>
            <person name="Kuo A."/>
            <person name="Liang C."/>
            <person name="Lipzen A."/>
            <person name="Lutzoni F."/>
            <person name="Magnuson J."/>
            <person name="Mondo S."/>
            <person name="Nolan M."/>
            <person name="Ohm R."/>
            <person name="Pangilinan J."/>
            <person name="Park H.-J."/>
            <person name="Ramirez L."/>
            <person name="Alfaro M."/>
            <person name="Sun H."/>
            <person name="Tritt A."/>
            <person name="Yoshinaga Y."/>
            <person name="Zwiers L.-H."/>
            <person name="Turgeon B."/>
            <person name="Goodwin S."/>
            <person name="Spatafora J."/>
            <person name="Crous P."/>
            <person name="Grigoriev I."/>
        </authorList>
    </citation>
    <scope>NUCLEOTIDE SEQUENCE</scope>
    <source>
        <strain evidence="2">CBS 183.55</strain>
    </source>
</reference>
<feature type="transmembrane region" description="Helical" evidence="1">
    <location>
        <begin position="6"/>
        <end position="24"/>
    </location>
</feature>
<dbReference type="OrthoDB" id="3210850at2759"/>
<keyword evidence="1" id="KW-0472">Membrane</keyword>
<evidence type="ECO:0000313" key="3">
    <source>
        <dbReference type="Proteomes" id="UP000800082"/>
    </source>
</evidence>
<feature type="transmembrane region" description="Helical" evidence="1">
    <location>
        <begin position="79"/>
        <end position="103"/>
    </location>
</feature>
<sequence>MSFSNATSSILFIFGLGFIVRASVVQTGQGLQTHQLFYVSAMICLVFHIGNKLAIYIFLLERARVARAPFVSRLKDRVWLLGIFIICGGFGTIAIIGCTSPVVELDGRCRIGLPPTSASSCSASMSPSTSY</sequence>
<keyword evidence="3" id="KW-1185">Reference proteome</keyword>
<gene>
    <name evidence="2" type="ORF">M421DRAFT_283422</name>
</gene>
<dbReference type="AlphaFoldDB" id="A0A6A5RYE7"/>
<organism evidence="2 3">
    <name type="scientific">Didymella exigua CBS 183.55</name>
    <dbReference type="NCBI Taxonomy" id="1150837"/>
    <lineage>
        <taxon>Eukaryota</taxon>
        <taxon>Fungi</taxon>
        <taxon>Dikarya</taxon>
        <taxon>Ascomycota</taxon>
        <taxon>Pezizomycotina</taxon>
        <taxon>Dothideomycetes</taxon>
        <taxon>Pleosporomycetidae</taxon>
        <taxon>Pleosporales</taxon>
        <taxon>Pleosporineae</taxon>
        <taxon>Didymellaceae</taxon>
        <taxon>Didymella</taxon>
    </lineage>
</organism>
<proteinExistence type="predicted"/>
<dbReference type="PANTHER" id="PTHR38848:SF3">
    <property type="entry name" value="G-PROTEIN COUPLED RECEPTORS FAMILY 3 PROFILE DOMAIN-CONTAINING PROTEIN"/>
    <property type="match status" value="1"/>
</dbReference>
<dbReference type="EMBL" id="ML978959">
    <property type="protein sequence ID" value="KAF1932048.1"/>
    <property type="molecule type" value="Genomic_DNA"/>
</dbReference>
<accession>A0A6A5RYE7</accession>
<dbReference type="PANTHER" id="PTHR38848">
    <property type="entry name" value="G-PROTEIN COUPLED RECEPTORS FAMILY 3 PROFILE DOMAIN-CONTAINING PROTEIN"/>
    <property type="match status" value="1"/>
</dbReference>
<protein>
    <submittedName>
        <fullName evidence="2">Uncharacterized protein</fullName>
    </submittedName>
</protein>
<name>A0A6A5RYE7_9PLEO</name>
<dbReference type="RefSeq" id="XP_033452296.1">
    <property type="nucleotide sequence ID" value="XM_033588936.1"/>
</dbReference>
<evidence type="ECO:0000313" key="2">
    <source>
        <dbReference type="EMBL" id="KAF1932048.1"/>
    </source>
</evidence>
<keyword evidence="1" id="KW-0812">Transmembrane</keyword>
<dbReference type="Proteomes" id="UP000800082">
    <property type="component" value="Unassembled WGS sequence"/>
</dbReference>
<keyword evidence="1" id="KW-1133">Transmembrane helix</keyword>
<feature type="transmembrane region" description="Helical" evidence="1">
    <location>
        <begin position="36"/>
        <end position="59"/>
    </location>
</feature>
<evidence type="ECO:0000256" key="1">
    <source>
        <dbReference type="SAM" id="Phobius"/>
    </source>
</evidence>